<organism evidence="2 3">
    <name type="scientific">Orbilia oligospora</name>
    <name type="common">Nematode-trapping fungus</name>
    <name type="synonym">Arthrobotrys oligospora</name>
    <dbReference type="NCBI Taxonomy" id="2813651"/>
    <lineage>
        <taxon>Eukaryota</taxon>
        <taxon>Fungi</taxon>
        <taxon>Dikarya</taxon>
        <taxon>Ascomycota</taxon>
        <taxon>Pezizomycotina</taxon>
        <taxon>Orbiliomycetes</taxon>
        <taxon>Orbiliales</taxon>
        <taxon>Orbiliaceae</taxon>
        <taxon>Orbilia</taxon>
    </lineage>
</organism>
<evidence type="ECO:0000313" key="2">
    <source>
        <dbReference type="EMBL" id="TGJ69130.1"/>
    </source>
</evidence>
<evidence type="ECO:0000313" key="3">
    <source>
        <dbReference type="Proteomes" id="UP000297595"/>
    </source>
</evidence>
<feature type="region of interest" description="Disordered" evidence="1">
    <location>
        <begin position="407"/>
        <end position="534"/>
    </location>
</feature>
<evidence type="ECO:0000256" key="1">
    <source>
        <dbReference type="SAM" id="MobiDB-lite"/>
    </source>
</evidence>
<dbReference type="Proteomes" id="UP000297595">
    <property type="component" value="Unassembled WGS sequence"/>
</dbReference>
<feature type="region of interest" description="Disordered" evidence="1">
    <location>
        <begin position="298"/>
        <end position="324"/>
    </location>
</feature>
<dbReference type="EMBL" id="SOZJ01000003">
    <property type="protein sequence ID" value="TGJ69130.1"/>
    <property type="molecule type" value="Genomic_DNA"/>
</dbReference>
<reference evidence="2 3" key="1">
    <citation type="submission" date="2019-03" db="EMBL/GenBank/DDBJ databases">
        <title>Nematode-trapping fungi genome.</title>
        <authorList>
            <person name="Vidal-Diez De Ulzurrun G."/>
        </authorList>
    </citation>
    <scope>NUCLEOTIDE SEQUENCE [LARGE SCALE GENOMIC DNA]</scope>
    <source>
        <strain evidence="2 3">TWF154</strain>
    </source>
</reference>
<proteinExistence type="predicted"/>
<protein>
    <submittedName>
        <fullName evidence="2">Uncharacterized protein</fullName>
    </submittedName>
</protein>
<feature type="compositionally biased region" description="Polar residues" evidence="1">
    <location>
        <begin position="300"/>
        <end position="324"/>
    </location>
</feature>
<sequence length="534" mass="58674">MDREPNHEKSIFALGLMIDVIVKADRYGEKQAGALRLCKPITESADRAVTVMSGNTRQICPGSTPIWYWDFGSVELNEVNGGTQYHSLIQIAGGPETDTDPGITNSLEPEEDLLYATLKKDVIFRSFFKVKRDGQYLHLKDEDGLSPGDVLEFWGPSRLDQNKLFLNVFGPETFGLRRIPYSEDPSVSLEVELRVRVATASNTKIGSRSEGERLAARSPINRSISLSFGEKNGSGCLSRVCKATASGIGGLFRGAKKIFSGASKGHRKSGFPPQDPRRFLDDLALDDRSGTGRVRLRGSVSRQLTQNSEPSARSPSAHRQSNNGELELPEALTVVNDQDTATDLPRFLNLGPRGARRLLNYIVSNDLDRITEGTEGTGIDTPIEIRTPGIIDTRPILNTMTNSRPDTHGHFGSEILMSPKNPEIAENPEEEEDEADEEERKTNGDYEYRGEAKEEEEADTSSLSIAISEDIDDNEDVQVNNPPMLLTGEGGPGASKGVLDLSRITSTHTSQPVPAEKQLRRSNNLMGSYSEELE</sequence>
<feature type="compositionally biased region" description="Acidic residues" evidence="1">
    <location>
        <begin position="426"/>
        <end position="437"/>
    </location>
</feature>
<dbReference type="AlphaFoldDB" id="A0A8H2DY42"/>
<gene>
    <name evidence="2" type="ORF">EYR41_005192</name>
</gene>
<comment type="caution">
    <text evidence="2">The sequence shown here is derived from an EMBL/GenBank/DDBJ whole genome shotgun (WGS) entry which is preliminary data.</text>
</comment>
<feature type="compositionally biased region" description="Polar residues" evidence="1">
    <location>
        <begin position="503"/>
        <end position="512"/>
    </location>
</feature>
<name>A0A8H2DY42_ORBOL</name>
<feature type="compositionally biased region" description="Basic and acidic residues" evidence="1">
    <location>
        <begin position="438"/>
        <end position="452"/>
    </location>
</feature>
<accession>A0A8H2DY42</accession>